<organism evidence="1 2">
    <name type="scientific">Prorocentrum cordatum</name>
    <dbReference type="NCBI Taxonomy" id="2364126"/>
    <lineage>
        <taxon>Eukaryota</taxon>
        <taxon>Sar</taxon>
        <taxon>Alveolata</taxon>
        <taxon>Dinophyceae</taxon>
        <taxon>Prorocentrales</taxon>
        <taxon>Prorocentraceae</taxon>
        <taxon>Prorocentrum</taxon>
    </lineage>
</organism>
<evidence type="ECO:0000313" key="2">
    <source>
        <dbReference type="Proteomes" id="UP001189429"/>
    </source>
</evidence>
<accession>A0ABN9PJZ6</accession>
<name>A0ABN9PJZ6_9DINO</name>
<sequence length="163" mass="17988">TTGRLTNKDLAKLFEDQATYATGSEKFTETFIKAASTVWERLLTPPGPRAVLMALDDAYGLANPLNSVYVMEAFAQKTKNGVMLLWTLHGVQDCLDCTLTTPGELNNRALTGKNAGGKGLIDLLMFKKECGDFLIQWMERNRIDKATMELLRPVTSPTLKASD</sequence>
<gene>
    <name evidence="1" type="ORF">PCOR1329_LOCUS1871</name>
</gene>
<comment type="caution">
    <text evidence="1">The sequence shown here is derived from an EMBL/GenBank/DDBJ whole genome shotgun (WGS) entry which is preliminary data.</text>
</comment>
<dbReference type="Proteomes" id="UP001189429">
    <property type="component" value="Unassembled WGS sequence"/>
</dbReference>
<feature type="non-terminal residue" evidence="1">
    <location>
        <position position="1"/>
    </location>
</feature>
<reference evidence="1" key="1">
    <citation type="submission" date="2023-10" db="EMBL/GenBank/DDBJ databases">
        <authorList>
            <person name="Chen Y."/>
            <person name="Shah S."/>
            <person name="Dougan E. K."/>
            <person name="Thang M."/>
            <person name="Chan C."/>
        </authorList>
    </citation>
    <scope>NUCLEOTIDE SEQUENCE [LARGE SCALE GENOMIC DNA]</scope>
</reference>
<proteinExistence type="predicted"/>
<protein>
    <submittedName>
        <fullName evidence="1">Uncharacterized protein</fullName>
    </submittedName>
</protein>
<dbReference type="EMBL" id="CAUYUJ010000454">
    <property type="protein sequence ID" value="CAK0790648.1"/>
    <property type="molecule type" value="Genomic_DNA"/>
</dbReference>
<evidence type="ECO:0000313" key="1">
    <source>
        <dbReference type="EMBL" id="CAK0790648.1"/>
    </source>
</evidence>
<keyword evidence="2" id="KW-1185">Reference proteome</keyword>